<organism evidence="2 3">
    <name type="scientific">Streptomyces plumbiresistens</name>
    <dbReference type="NCBI Taxonomy" id="511811"/>
    <lineage>
        <taxon>Bacteria</taxon>
        <taxon>Bacillati</taxon>
        <taxon>Actinomycetota</taxon>
        <taxon>Actinomycetes</taxon>
        <taxon>Kitasatosporales</taxon>
        <taxon>Streptomycetaceae</taxon>
        <taxon>Streptomyces</taxon>
    </lineage>
</organism>
<evidence type="ECO:0000256" key="1">
    <source>
        <dbReference type="SAM" id="MobiDB-lite"/>
    </source>
</evidence>
<feature type="compositionally biased region" description="Basic and acidic residues" evidence="1">
    <location>
        <begin position="1"/>
        <end position="12"/>
    </location>
</feature>
<dbReference type="EMBL" id="BAAAZX010000006">
    <property type="protein sequence ID" value="GAA3990700.1"/>
    <property type="molecule type" value="Genomic_DNA"/>
</dbReference>
<evidence type="ECO:0008006" key="4">
    <source>
        <dbReference type="Google" id="ProtNLM"/>
    </source>
</evidence>
<sequence>MSHELEQAEQAEHAVQLPRGRTGRTPPAARLVRGAALAASLAFLPLVTACTGGDADGASASGKPSEISAAPAAGVVAPAKVEVIANLTGCKPKIRIDADELRQGLCHTKEVDYLITTFPEEKYKQTWLDSAAVYGGKYLVGTRWIVSAKEPEMLEQFRTKLGGTIQQLRGIGPTPAPSTS</sequence>
<name>A0ABP7R093_9ACTN</name>
<accession>A0ABP7R093</accession>
<comment type="caution">
    <text evidence="2">The sequence shown here is derived from an EMBL/GenBank/DDBJ whole genome shotgun (WGS) entry which is preliminary data.</text>
</comment>
<proteinExistence type="predicted"/>
<keyword evidence="3" id="KW-1185">Reference proteome</keyword>
<dbReference type="Proteomes" id="UP001500456">
    <property type="component" value="Unassembled WGS sequence"/>
</dbReference>
<evidence type="ECO:0000313" key="2">
    <source>
        <dbReference type="EMBL" id="GAA3990700.1"/>
    </source>
</evidence>
<reference evidence="3" key="1">
    <citation type="journal article" date="2019" name="Int. J. Syst. Evol. Microbiol.">
        <title>The Global Catalogue of Microorganisms (GCM) 10K type strain sequencing project: providing services to taxonomists for standard genome sequencing and annotation.</title>
        <authorList>
            <consortium name="The Broad Institute Genomics Platform"/>
            <consortium name="The Broad Institute Genome Sequencing Center for Infectious Disease"/>
            <person name="Wu L."/>
            <person name="Ma J."/>
        </authorList>
    </citation>
    <scope>NUCLEOTIDE SEQUENCE [LARGE SCALE GENOMIC DNA]</scope>
    <source>
        <strain evidence="3">JCM 16924</strain>
    </source>
</reference>
<dbReference type="RefSeq" id="WP_425587639.1">
    <property type="nucleotide sequence ID" value="NZ_BAAAZX010000006.1"/>
</dbReference>
<evidence type="ECO:0000313" key="3">
    <source>
        <dbReference type="Proteomes" id="UP001500456"/>
    </source>
</evidence>
<gene>
    <name evidence="2" type="ORF">GCM10022232_26070</name>
</gene>
<protein>
    <recommendedName>
        <fullName evidence="4">Lipoprotein</fullName>
    </recommendedName>
</protein>
<feature type="region of interest" description="Disordered" evidence="1">
    <location>
        <begin position="1"/>
        <end position="27"/>
    </location>
</feature>